<dbReference type="EnsemblMetazoa" id="CJA10399b.1">
    <property type="protein sequence ID" value="CJA10399b.1"/>
    <property type="gene ID" value="WBGene00129603"/>
</dbReference>
<protein>
    <submittedName>
        <fullName evidence="1">Uncharacterized protein</fullName>
    </submittedName>
</protein>
<evidence type="ECO:0000313" key="2">
    <source>
        <dbReference type="Proteomes" id="UP000005237"/>
    </source>
</evidence>
<dbReference type="InterPro" id="IPR007465">
    <property type="entry name" value="DUF508"/>
</dbReference>
<dbReference type="Pfam" id="PF04370">
    <property type="entry name" value="DUF508"/>
    <property type="match status" value="1"/>
</dbReference>
<accession>A0A8R1HSF1</accession>
<dbReference type="AlphaFoldDB" id="A0A8R1HSF1"/>
<keyword evidence="2" id="KW-1185">Reference proteome</keyword>
<organism evidence="1 2">
    <name type="scientific">Caenorhabditis japonica</name>
    <dbReference type="NCBI Taxonomy" id="281687"/>
    <lineage>
        <taxon>Eukaryota</taxon>
        <taxon>Metazoa</taxon>
        <taxon>Ecdysozoa</taxon>
        <taxon>Nematoda</taxon>
        <taxon>Chromadorea</taxon>
        <taxon>Rhabditida</taxon>
        <taxon>Rhabditina</taxon>
        <taxon>Rhabditomorpha</taxon>
        <taxon>Rhabditoidea</taxon>
        <taxon>Rhabditidae</taxon>
        <taxon>Peloderinae</taxon>
        <taxon>Caenorhabditis</taxon>
    </lineage>
</organism>
<reference evidence="1" key="2">
    <citation type="submission" date="2022-06" db="UniProtKB">
        <authorList>
            <consortium name="EnsemblMetazoa"/>
        </authorList>
    </citation>
    <scope>IDENTIFICATION</scope>
    <source>
        <strain evidence="1">DF5081</strain>
    </source>
</reference>
<reference evidence="2" key="1">
    <citation type="submission" date="2010-08" db="EMBL/GenBank/DDBJ databases">
        <authorList>
            <consortium name="Caenorhabditis japonica Sequencing Consortium"/>
            <person name="Wilson R.K."/>
        </authorList>
    </citation>
    <scope>NUCLEOTIDE SEQUENCE [LARGE SCALE GENOMIC DNA]</scope>
    <source>
        <strain evidence="2">DF5081</strain>
    </source>
</reference>
<name>A0A8R1HSF1_CAEJA</name>
<proteinExistence type="predicted"/>
<sequence>MASHSVNLEGMENLPPVLRECVDPNYHHYATHKYSIVTSENGVEHFYSVILSNRKLSVQDSAQIFENIGSNKTGNKIKVEELVRPVGNTTGHLVSQISSTTTSEKRMSTNKLSPIAIDSSLSVGKTVVTTSSAGSSDFSPRKQRTITPVRKALVRPYNSFLDEEISSSCYTTSSMHSKTNLSEYSYLSPTLKSSRSSKFVMMVYVKFVLLHRDIFKRRLNQKEFRPRFAYCVGSLNQKKSKPVMASDMSKTLAQLANSHSVAKFALIVDNINEQ</sequence>
<evidence type="ECO:0000313" key="1">
    <source>
        <dbReference type="EnsemblMetazoa" id="CJA10399b.1"/>
    </source>
</evidence>
<dbReference type="Proteomes" id="UP000005237">
    <property type="component" value="Unassembled WGS sequence"/>
</dbReference>